<dbReference type="InterPro" id="IPR036278">
    <property type="entry name" value="Sialidase_sf"/>
</dbReference>
<evidence type="ECO:0000259" key="6">
    <source>
        <dbReference type="Pfam" id="PF13859"/>
    </source>
</evidence>
<reference evidence="7 8" key="1">
    <citation type="journal article" date="1992" name="Lakartidningen">
        <title>[Penicillin V and not amoxicillin is the first choice preparation in acute otitis].</title>
        <authorList>
            <person name="Kamme C."/>
            <person name="Lundgren K."/>
            <person name="Prellner K."/>
        </authorList>
    </citation>
    <scope>NUCLEOTIDE SEQUENCE [LARGE SCALE GENOMIC DNA]</scope>
    <source>
        <strain evidence="7 8">PC5099IV</strain>
    </source>
</reference>
<dbReference type="PANTHER" id="PTHR10628:SF30">
    <property type="entry name" value="EXO-ALPHA-SIALIDASE"/>
    <property type="match status" value="1"/>
</dbReference>
<feature type="region of interest" description="Disordered" evidence="4">
    <location>
        <begin position="338"/>
        <end position="357"/>
    </location>
</feature>
<keyword evidence="5" id="KW-1133">Transmembrane helix</keyword>
<comment type="similarity">
    <text evidence="2">Belongs to the glycosyl hydrolase 33 family.</text>
</comment>
<protein>
    <recommendedName>
        <fullName evidence="3">exo-alpha-sialidase</fullName>
        <ecNumber evidence="3">3.2.1.18</ecNumber>
    </recommendedName>
</protein>
<gene>
    <name evidence="7" type="ORF">EPJ71_07450</name>
</gene>
<dbReference type="InterPro" id="IPR026856">
    <property type="entry name" value="Sialidase_fam"/>
</dbReference>
<keyword evidence="5" id="KW-0472">Membrane</keyword>
<evidence type="ECO:0000313" key="7">
    <source>
        <dbReference type="EMBL" id="TXJ31940.1"/>
    </source>
</evidence>
<evidence type="ECO:0000256" key="2">
    <source>
        <dbReference type="ARBA" id="ARBA00009348"/>
    </source>
</evidence>
<proteinExistence type="inferred from homology"/>
<evidence type="ECO:0000256" key="5">
    <source>
        <dbReference type="SAM" id="Phobius"/>
    </source>
</evidence>
<evidence type="ECO:0000256" key="3">
    <source>
        <dbReference type="ARBA" id="ARBA00012733"/>
    </source>
</evidence>
<dbReference type="InterPro" id="IPR011040">
    <property type="entry name" value="Sialidase"/>
</dbReference>
<dbReference type="Pfam" id="PF13859">
    <property type="entry name" value="BNR_3"/>
    <property type="match status" value="1"/>
</dbReference>
<evidence type="ECO:0000256" key="1">
    <source>
        <dbReference type="ARBA" id="ARBA00000427"/>
    </source>
</evidence>
<feature type="transmembrane region" description="Helical" evidence="5">
    <location>
        <begin position="18"/>
        <end position="36"/>
    </location>
</feature>
<comment type="catalytic activity">
    <reaction evidence="1">
        <text>Hydrolysis of alpha-(2-&gt;3)-, alpha-(2-&gt;6)-, alpha-(2-&gt;8)- glycosidic linkages of terminal sialic acid residues in oligosaccharides, glycoproteins, glycolipids, colominic acid and synthetic substrates.</text>
        <dbReference type="EC" id="3.2.1.18"/>
    </reaction>
</comment>
<organism evidence="7 8">
    <name type="scientific">Brachyspira aalborgi</name>
    <dbReference type="NCBI Taxonomy" id="29522"/>
    <lineage>
        <taxon>Bacteria</taxon>
        <taxon>Pseudomonadati</taxon>
        <taxon>Spirochaetota</taxon>
        <taxon>Spirochaetia</taxon>
        <taxon>Brachyspirales</taxon>
        <taxon>Brachyspiraceae</taxon>
        <taxon>Brachyspira</taxon>
    </lineage>
</organism>
<sequence>MHFINIIFFGGFFMRKRYFLITFAIITIIAGVWVWACKHPFGPGISGISDVIDGGGSGGGGVPAKGWYMNESGGPGYKGEVAAEVTNSKIASTKMSPNGIQLWPRQSGNIFYRIPTLVQLSNGDLLAFADKRIGSIGDLPNKIEIVMRRSTDNGKNWTEEQRISPQCTSIENSYGDAGFILDRKTGNIICAVASGPGFVATKNNPNNFSTPDKPIRINIIKSKNNGITWENPVDITSQIYGSACKNTVRKNWHAAFVSSGNGVQLRNGRMLFVLNVREGTDLFIKNYVMYSDDGGDTWKVSKNAPENSSSSGGNEAKIVELNDGSLLMAIRPGSPYKRRLAKSTDNGETWGPAEVRNDLPSSSSNGDIIYYTSTLNGWDKNRIITMFDSVPYTDATPPADPIMYYSYDEGVTWKGFKTFPGKAGYSSLAILNDGSIGMLLELDSWGGPILFTRINMRCLSNDEDMGPFKK</sequence>
<dbReference type="CDD" id="cd15482">
    <property type="entry name" value="Sialidase_non-viral"/>
    <property type="match status" value="1"/>
</dbReference>
<comment type="caution">
    <text evidence="7">The sequence shown here is derived from an EMBL/GenBank/DDBJ whole genome shotgun (WGS) entry which is preliminary data.</text>
</comment>
<evidence type="ECO:0000256" key="4">
    <source>
        <dbReference type="SAM" id="MobiDB-lite"/>
    </source>
</evidence>
<dbReference type="Gene3D" id="2.120.10.10">
    <property type="match status" value="1"/>
</dbReference>
<dbReference type="Proteomes" id="UP000322659">
    <property type="component" value="Unassembled WGS sequence"/>
</dbReference>
<name>A0ABY3K7J9_9SPIR</name>
<dbReference type="EC" id="3.2.1.18" evidence="3"/>
<dbReference type="SUPFAM" id="SSF50939">
    <property type="entry name" value="Sialidases"/>
    <property type="match status" value="1"/>
</dbReference>
<dbReference type="EMBL" id="SAXZ01000012">
    <property type="protein sequence ID" value="TXJ31940.1"/>
    <property type="molecule type" value="Genomic_DNA"/>
</dbReference>
<feature type="domain" description="Sialidase" evidence="6">
    <location>
        <begin position="114"/>
        <end position="352"/>
    </location>
</feature>
<evidence type="ECO:0000313" key="8">
    <source>
        <dbReference type="Proteomes" id="UP000322659"/>
    </source>
</evidence>
<keyword evidence="5" id="KW-0812">Transmembrane</keyword>
<accession>A0ABY3K7J9</accession>
<keyword evidence="8" id="KW-1185">Reference proteome</keyword>
<dbReference type="PANTHER" id="PTHR10628">
    <property type="entry name" value="SIALIDASE"/>
    <property type="match status" value="1"/>
</dbReference>